<proteinExistence type="predicted"/>
<dbReference type="InterPro" id="IPR017832">
    <property type="entry name" value="Glyco_trans_2_hopen-assoc_HpnB"/>
</dbReference>
<dbReference type="PANTHER" id="PTHR43646">
    <property type="entry name" value="GLYCOSYLTRANSFERASE"/>
    <property type="match status" value="1"/>
</dbReference>
<dbReference type="PANTHER" id="PTHR43646:SF3">
    <property type="entry name" value="SLR1566 PROTEIN"/>
    <property type="match status" value="1"/>
</dbReference>
<keyword evidence="1" id="KW-1133">Transmembrane helix</keyword>
<dbReference type="RefSeq" id="WP_212534085.1">
    <property type="nucleotide sequence ID" value="NZ_JAGSOG010000533.1"/>
</dbReference>
<keyword evidence="4" id="KW-1185">Reference proteome</keyword>
<dbReference type="GO" id="GO:0016757">
    <property type="term" value="F:glycosyltransferase activity"/>
    <property type="evidence" value="ECO:0007669"/>
    <property type="project" value="UniProtKB-KW"/>
</dbReference>
<dbReference type="SUPFAM" id="SSF53448">
    <property type="entry name" value="Nucleotide-diphospho-sugar transferases"/>
    <property type="match status" value="1"/>
</dbReference>
<dbReference type="Gene3D" id="3.90.550.10">
    <property type="entry name" value="Spore Coat Polysaccharide Biosynthesis Protein SpsA, Chain A"/>
    <property type="match status" value="1"/>
</dbReference>
<gene>
    <name evidence="3" type="ORF">KDL01_40805</name>
</gene>
<dbReference type="EC" id="2.4.-.-" evidence="3"/>
<feature type="transmembrane region" description="Helical" evidence="1">
    <location>
        <begin position="332"/>
        <end position="353"/>
    </location>
</feature>
<dbReference type="Proteomes" id="UP000675781">
    <property type="component" value="Unassembled WGS sequence"/>
</dbReference>
<comment type="caution">
    <text evidence="3">The sequence shown here is derived from an EMBL/GenBank/DDBJ whole genome shotgun (WGS) entry which is preliminary data.</text>
</comment>
<reference evidence="3" key="1">
    <citation type="submission" date="2021-04" db="EMBL/GenBank/DDBJ databases">
        <title>Genome based classification of Actinospica acidithermotolerans sp. nov., an actinobacterium isolated from an Indonesian hot spring.</title>
        <authorList>
            <person name="Kusuma A.B."/>
            <person name="Putra K.E."/>
            <person name="Nafisah S."/>
            <person name="Loh J."/>
            <person name="Nouioui I."/>
            <person name="Goodfellow M."/>
        </authorList>
    </citation>
    <scope>NUCLEOTIDE SEQUENCE</scope>
    <source>
        <strain evidence="3">CSCA 57</strain>
    </source>
</reference>
<dbReference type="InterPro" id="IPR001173">
    <property type="entry name" value="Glyco_trans_2-like"/>
</dbReference>
<dbReference type="EMBL" id="JAGSOG010000533">
    <property type="protein sequence ID" value="MBR7839663.1"/>
    <property type="molecule type" value="Genomic_DNA"/>
</dbReference>
<name>A0A941EYB5_9ACTN</name>
<sequence length="402" mass="43124">MTTVFAVLAVPAWLSLVVWICLVAFRGGFWRMDIRLPPVPPPGSISPAPAENGDDGERWPAVTIVVPARDEAEILPESFPTLLAQDYPGQLEIVLVDDASSDGTGDVARELAAASTRGEQVSVLRGQGPPPGWAGKVAAMDRGLRAAAPGGYVLFTDADIGHPPDSVRRLVAHAEAGGWDLVSLMARLNTRHRAERLIVPAFVYSFFQLYPPGWIRSGRRRTAGAAGGCMLVRRERLEQAGGLAPIASARIDDVALGHLLKLTGARTWLGVTRSVRSLRPYPGMAELWDMIARSAYTQLRCNPWLLAGTVLGLALTYGVPPLVGVAGAAADAWTAAVPALAAWALMTLSYLPVLRLYRLAPWRAPLLPGVMALYGAMTVDSARRHRRGRGGAWKGRVVESES</sequence>
<keyword evidence="1" id="KW-0812">Transmembrane</keyword>
<dbReference type="InterPro" id="IPR029044">
    <property type="entry name" value="Nucleotide-diphossugar_trans"/>
</dbReference>
<dbReference type="CDD" id="cd06423">
    <property type="entry name" value="CESA_like"/>
    <property type="match status" value="1"/>
</dbReference>
<evidence type="ECO:0000256" key="1">
    <source>
        <dbReference type="SAM" id="Phobius"/>
    </source>
</evidence>
<keyword evidence="1" id="KW-0472">Membrane</keyword>
<protein>
    <submittedName>
        <fullName evidence="3">Glycosyltransferase</fullName>
        <ecNumber evidence="3">2.4.-.-</ecNumber>
    </submittedName>
</protein>
<evidence type="ECO:0000259" key="2">
    <source>
        <dbReference type="Pfam" id="PF00535"/>
    </source>
</evidence>
<dbReference type="AlphaFoldDB" id="A0A941EYB5"/>
<keyword evidence="3" id="KW-0328">Glycosyltransferase</keyword>
<keyword evidence="3" id="KW-0808">Transferase</keyword>
<evidence type="ECO:0000313" key="3">
    <source>
        <dbReference type="EMBL" id="MBR7839663.1"/>
    </source>
</evidence>
<accession>A0A941EYB5</accession>
<feature type="transmembrane region" description="Helical" evidence="1">
    <location>
        <begin position="6"/>
        <end position="25"/>
    </location>
</feature>
<dbReference type="Pfam" id="PF00535">
    <property type="entry name" value="Glycos_transf_2"/>
    <property type="match status" value="1"/>
</dbReference>
<dbReference type="NCBIfam" id="TIGR03469">
    <property type="entry name" value="HpnB"/>
    <property type="match status" value="1"/>
</dbReference>
<organism evidence="3 4">
    <name type="scientific">Actinospica durhamensis</name>
    <dbReference type="NCBI Taxonomy" id="1508375"/>
    <lineage>
        <taxon>Bacteria</taxon>
        <taxon>Bacillati</taxon>
        <taxon>Actinomycetota</taxon>
        <taxon>Actinomycetes</taxon>
        <taxon>Catenulisporales</taxon>
        <taxon>Actinospicaceae</taxon>
        <taxon>Actinospica</taxon>
    </lineage>
</organism>
<evidence type="ECO:0000313" key="4">
    <source>
        <dbReference type="Proteomes" id="UP000675781"/>
    </source>
</evidence>
<feature type="transmembrane region" description="Helical" evidence="1">
    <location>
        <begin position="303"/>
        <end position="320"/>
    </location>
</feature>
<feature type="domain" description="Glycosyltransferase 2-like" evidence="2">
    <location>
        <begin position="63"/>
        <end position="236"/>
    </location>
</feature>